<feature type="domain" description="DYW" evidence="4">
    <location>
        <begin position="590"/>
        <end position="682"/>
    </location>
</feature>
<organism evidence="5 6">
    <name type="scientific">Dovyalis caffra</name>
    <dbReference type="NCBI Taxonomy" id="77055"/>
    <lineage>
        <taxon>Eukaryota</taxon>
        <taxon>Viridiplantae</taxon>
        <taxon>Streptophyta</taxon>
        <taxon>Embryophyta</taxon>
        <taxon>Tracheophyta</taxon>
        <taxon>Spermatophyta</taxon>
        <taxon>Magnoliopsida</taxon>
        <taxon>eudicotyledons</taxon>
        <taxon>Gunneridae</taxon>
        <taxon>Pentapetalae</taxon>
        <taxon>rosids</taxon>
        <taxon>fabids</taxon>
        <taxon>Malpighiales</taxon>
        <taxon>Salicaceae</taxon>
        <taxon>Flacourtieae</taxon>
        <taxon>Dovyalis</taxon>
    </lineage>
</organism>
<gene>
    <name evidence="5" type="ORF">DCAF_LOCUS17443</name>
</gene>
<sequence>MSSLILKKSVDIKNRLFQGFRSPKHLKHVHAALLRLGLDGDTYLLNKVLRFSFNFGNTNYSHRIFDQTKEANIFLFNTMIHGLVLNDCFQESIEIYHSMRKEGLSPDSFTFPFVLKACARLVDSELGVKMHGLVVKAGCVSDAFVKTSLVSLYAKCGFVDNAFKVFDDIPDKDVASWTAIMSGYVGLGKCREAIDTFRRLLDMGSRPDSFCLVRVLSACTRIGDLRSGEWIDEYIMEIGMVRNVFVGTALVDFYVKCGNMERARGVFDGMLEKDIVSWSSMIQGYASNGLPKEALDLFFKMLNEGFRPDCYAVVGVLCACARLGALELGDWASNLMDRNEFFGNPVMGTALIDMYAKCGTMDRAWEVFRAMKRKDRVVWNAAISGLAMSGHVKAAFGLFGQMEKSGIEPDGNTFVGLLCACTHAGLVDEGRQYFNSMERVFALAPEIEHYGCMVDLLGRAGLLDEAHQLIKSMPIEANAIVWGALLGGCRLHRDTQLVEVVLKQLIALEPWNSGNYVLLSNIYATSHKWEDAEKIRSIMSERGIKKIPAYSWIEVDGVVHEFLVGDTSHPLSEKIYAKLDELAKDLKAAGYVPTTDYVLFDIEEEEKEHFIGCHSEKLAIAFGLISTAPNDKIRVVKNLRVCGDCHEAIKHISKITGREIIVRDNNRFHCFTDGSCSCKDYW</sequence>
<dbReference type="Pfam" id="PF01535">
    <property type="entry name" value="PPR"/>
    <property type="match status" value="6"/>
</dbReference>
<dbReference type="InterPro" id="IPR046960">
    <property type="entry name" value="PPR_At4g14850-like_plant"/>
</dbReference>
<dbReference type="GO" id="GO:0003723">
    <property type="term" value="F:RNA binding"/>
    <property type="evidence" value="ECO:0007669"/>
    <property type="project" value="InterPro"/>
</dbReference>
<dbReference type="Proteomes" id="UP001314170">
    <property type="component" value="Unassembled WGS sequence"/>
</dbReference>
<dbReference type="Pfam" id="PF20430">
    <property type="entry name" value="Eplus_motif"/>
    <property type="match status" value="1"/>
</dbReference>
<protein>
    <recommendedName>
        <fullName evidence="4">DYW domain-containing protein</fullName>
    </recommendedName>
</protein>
<name>A0AAV1S2P7_9ROSI</name>
<dbReference type="EMBL" id="CAWUPB010001160">
    <property type="protein sequence ID" value="CAK7343696.1"/>
    <property type="molecule type" value="Genomic_DNA"/>
</dbReference>
<dbReference type="PROSITE" id="PS51375">
    <property type="entry name" value="PPR"/>
    <property type="match status" value="5"/>
</dbReference>
<feature type="repeat" description="PPR" evidence="3">
    <location>
        <begin position="344"/>
        <end position="374"/>
    </location>
</feature>
<dbReference type="InterPro" id="IPR046849">
    <property type="entry name" value="E2_motif"/>
</dbReference>
<proteinExistence type="inferred from homology"/>
<dbReference type="Pfam" id="PF20431">
    <property type="entry name" value="E_motif"/>
    <property type="match status" value="1"/>
</dbReference>
<dbReference type="PANTHER" id="PTHR47926:SF446">
    <property type="entry name" value="PENTACOTRIPEPTIDE-REPEAT REGION OF PRORP DOMAIN-CONTAINING PROTEIN"/>
    <property type="match status" value="1"/>
</dbReference>
<feature type="repeat" description="PPR" evidence="3">
    <location>
        <begin position="375"/>
        <end position="409"/>
    </location>
</feature>
<keyword evidence="2" id="KW-0677">Repeat</keyword>
<dbReference type="PANTHER" id="PTHR47926">
    <property type="entry name" value="PENTATRICOPEPTIDE REPEAT-CONTAINING PROTEIN"/>
    <property type="match status" value="1"/>
</dbReference>
<dbReference type="InterPro" id="IPR002885">
    <property type="entry name" value="PPR_rpt"/>
</dbReference>
<evidence type="ECO:0000256" key="2">
    <source>
        <dbReference type="ARBA" id="ARBA00022737"/>
    </source>
</evidence>
<reference evidence="5 6" key="1">
    <citation type="submission" date="2024-01" db="EMBL/GenBank/DDBJ databases">
        <authorList>
            <person name="Waweru B."/>
        </authorList>
    </citation>
    <scope>NUCLEOTIDE SEQUENCE [LARGE SCALE GENOMIC DNA]</scope>
</reference>
<keyword evidence="6" id="KW-1185">Reference proteome</keyword>
<dbReference type="Gene3D" id="1.25.40.10">
    <property type="entry name" value="Tetratricopeptide repeat domain"/>
    <property type="match status" value="4"/>
</dbReference>
<feature type="repeat" description="PPR" evidence="3">
    <location>
        <begin position="173"/>
        <end position="207"/>
    </location>
</feature>
<feature type="repeat" description="PPR" evidence="3">
    <location>
        <begin position="72"/>
        <end position="106"/>
    </location>
</feature>
<feature type="repeat" description="PPR" evidence="3">
    <location>
        <begin position="274"/>
        <end position="308"/>
    </location>
</feature>
<dbReference type="InterPro" id="IPR011990">
    <property type="entry name" value="TPR-like_helical_dom_sf"/>
</dbReference>
<dbReference type="InterPro" id="IPR032867">
    <property type="entry name" value="DYW_dom"/>
</dbReference>
<evidence type="ECO:0000313" key="6">
    <source>
        <dbReference type="Proteomes" id="UP001314170"/>
    </source>
</evidence>
<dbReference type="Pfam" id="PF13041">
    <property type="entry name" value="PPR_2"/>
    <property type="match status" value="2"/>
</dbReference>
<evidence type="ECO:0000256" key="3">
    <source>
        <dbReference type="PROSITE-ProRule" id="PRU00708"/>
    </source>
</evidence>
<dbReference type="FunFam" id="1.25.40.10:FF:002148">
    <property type="entry name" value="Pentatricopeptide repeat-containing protein At2g29760, chloroplastic"/>
    <property type="match status" value="1"/>
</dbReference>
<dbReference type="Pfam" id="PF14432">
    <property type="entry name" value="DYW_deaminase"/>
    <property type="match status" value="1"/>
</dbReference>
<dbReference type="FunFam" id="1.25.40.10:FF:000343">
    <property type="entry name" value="Pentatricopeptide repeat-containing protein At3g58590"/>
    <property type="match status" value="1"/>
</dbReference>
<evidence type="ECO:0000313" key="5">
    <source>
        <dbReference type="EMBL" id="CAK7343696.1"/>
    </source>
</evidence>
<dbReference type="FunFam" id="1.25.40.10:FF:000840">
    <property type="entry name" value="Pentatricopeptide repeat-containing protein At3g12770"/>
    <property type="match status" value="1"/>
</dbReference>
<dbReference type="AlphaFoldDB" id="A0AAV1S2P7"/>
<evidence type="ECO:0000259" key="4">
    <source>
        <dbReference type="Pfam" id="PF14432"/>
    </source>
</evidence>
<comment type="similarity">
    <text evidence="1">Belongs to the PPR family. PCMP-H subfamily.</text>
</comment>
<comment type="caution">
    <text evidence="5">The sequence shown here is derived from an EMBL/GenBank/DDBJ whole genome shotgun (WGS) entry which is preliminary data.</text>
</comment>
<dbReference type="InterPro" id="IPR046848">
    <property type="entry name" value="E_motif"/>
</dbReference>
<accession>A0AAV1S2P7</accession>
<dbReference type="GO" id="GO:0009451">
    <property type="term" value="P:RNA modification"/>
    <property type="evidence" value="ECO:0007669"/>
    <property type="project" value="InterPro"/>
</dbReference>
<dbReference type="FunFam" id="1.25.40.10:FF:000450">
    <property type="entry name" value="Putative pentatricopeptide repeat-containing protein"/>
    <property type="match status" value="1"/>
</dbReference>
<dbReference type="GO" id="GO:0008270">
    <property type="term" value="F:zinc ion binding"/>
    <property type="evidence" value="ECO:0007669"/>
    <property type="project" value="InterPro"/>
</dbReference>
<dbReference type="NCBIfam" id="TIGR00756">
    <property type="entry name" value="PPR"/>
    <property type="match status" value="5"/>
</dbReference>
<evidence type="ECO:0000256" key="1">
    <source>
        <dbReference type="ARBA" id="ARBA00006643"/>
    </source>
</evidence>